<sequence>MSQSNNFITNHVHLCLENLVNKLHIRNYTIVLSAGSEIGSNFSGVIAKATIKGEDENGKKMVRSFIIKSAPRDEAYRTVGLINNVFNREIYIYKKVLHEFDLLQKEKNVKNPFKSYPKYYESSMNDMNEAVIMENVKDYGFVTHNRQKPLNYDHTLFVLREYGKFHALSFAMRLHKPQLLKEMAENTQENFFTTDQCAEMHNVFVQQSKRVLSAIDPIKEKILYERFKQFQNNMVDTVKSALISDLSNPHFIITHGDCWTNNFLFKYDNSMNRHSPISVCILDWQIAHYGSPAHDLSYFMFTSTDKSLRDHHYSSLMDEYYKSFSDFLKELGGDPEKQFPFKTFQEHLKKYSVFGLYMTIECLFIMTSDVEEIPNMHSISQNDELSKQMKYDSKNVEAYNSRMKDIILDFVRLGYDF</sequence>
<keyword evidence="3" id="KW-1185">Reference proteome</keyword>
<dbReference type="SMART" id="SM00587">
    <property type="entry name" value="CHK"/>
    <property type="match status" value="1"/>
</dbReference>
<evidence type="ECO:0000259" key="1">
    <source>
        <dbReference type="SMART" id="SM00587"/>
    </source>
</evidence>
<dbReference type="InterPro" id="IPR004119">
    <property type="entry name" value="EcKL"/>
</dbReference>
<accession>A0AAN7PTW4</accession>
<dbReference type="Gene3D" id="3.90.1200.10">
    <property type="match status" value="1"/>
</dbReference>
<dbReference type="EMBL" id="JARPUR010000005">
    <property type="protein sequence ID" value="KAK4875662.1"/>
    <property type="molecule type" value="Genomic_DNA"/>
</dbReference>
<reference evidence="3" key="1">
    <citation type="submission" date="2023-01" db="EMBL/GenBank/DDBJ databases">
        <title>Key to firefly adult light organ development and bioluminescence: homeobox transcription factors regulate luciferase expression and transportation to peroxisome.</title>
        <authorList>
            <person name="Fu X."/>
        </authorList>
    </citation>
    <scope>NUCLEOTIDE SEQUENCE [LARGE SCALE GENOMIC DNA]</scope>
</reference>
<name>A0AAN7PTW4_9COLE</name>
<dbReference type="Proteomes" id="UP001353858">
    <property type="component" value="Unassembled WGS sequence"/>
</dbReference>
<organism evidence="2 3">
    <name type="scientific">Aquatica leii</name>
    <dbReference type="NCBI Taxonomy" id="1421715"/>
    <lineage>
        <taxon>Eukaryota</taxon>
        <taxon>Metazoa</taxon>
        <taxon>Ecdysozoa</taxon>
        <taxon>Arthropoda</taxon>
        <taxon>Hexapoda</taxon>
        <taxon>Insecta</taxon>
        <taxon>Pterygota</taxon>
        <taxon>Neoptera</taxon>
        <taxon>Endopterygota</taxon>
        <taxon>Coleoptera</taxon>
        <taxon>Polyphaga</taxon>
        <taxon>Elateriformia</taxon>
        <taxon>Elateroidea</taxon>
        <taxon>Lampyridae</taxon>
        <taxon>Luciolinae</taxon>
        <taxon>Aquatica</taxon>
    </lineage>
</organism>
<proteinExistence type="predicted"/>
<dbReference type="InterPro" id="IPR015897">
    <property type="entry name" value="CHK_kinase-like"/>
</dbReference>
<comment type="caution">
    <text evidence="2">The sequence shown here is derived from an EMBL/GenBank/DDBJ whole genome shotgun (WGS) entry which is preliminary data.</text>
</comment>
<dbReference type="AlphaFoldDB" id="A0AAN7PTW4"/>
<dbReference type="SUPFAM" id="SSF56112">
    <property type="entry name" value="Protein kinase-like (PK-like)"/>
    <property type="match status" value="1"/>
</dbReference>
<dbReference type="InterPro" id="IPR011009">
    <property type="entry name" value="Kinase-like_dom_sf"/>
</dbReference>
<dbReference type="PANTHER" id="PTHR11012:SF30">
    <property type="entry name" value="PROTEIN KINASE-LIKE DOMAIN-CONTAINING"/>
    <property type="match status" value="1"/>
</dbReference>
<protein>
    <recommendedName>
        <fullName evidence="1">CHK kinase-like domain-containing protein</fullName>
    </recommendedName>
</protein>
<dbReference type="PANTHER" id="PTHR11012">
    <property type="entry name" value="PROTEIN KINASE-LIKE DOMAIN-CONTAINING"/>
    <property type="match status" value="1"/>
</dbReference>
<evidence type="ECO:0000313" key="2">
    <source>
        <dbReference type="EMBL" id="KAK4875662.1"/>
    </source>
</evidence>
<dbReference type="Pfam" id="PF02958">
    <property type="entry name" value="EcKL"/>
    <property type="match status" value="1"/>
</dbReference>
<feature type="domain" description="CHK kinase-like" evidence="1">
    <location>
        <begin position="131"/>
        <end position="330"/>
    </location>
</feature>
<evidence type="ECO:0000313" key="3">
    <source>
        <dbReference type="Proteomes" id="UP001353858"/>
    </source>
</evidence>
<gene>
    <name evidence="2" type="ORF">RN001_012084</name>
</gene>